<dbReference type="AlphaFoldDB" id="A0A0F9P2H5"/>
<dbReference type="Pfam" id="PF00890">
    <property type="entry name" value="FAD_binding_2"/>
    <property type="match status" value="1"/>
</dbReference>
<comment type="caution">
    <text evidence="12">The sequence shown here is derived from an EMBL/GenBank/DDBJ whole genome shotgun (WGS) entry which is preliminary data.</text>
</comment>
<feature type="domain" description="FAD-dependent oxidoreductase 2 FAD-binding" evidence="10">
    <location>
        <begin position="9"/>
        <end position="387"/>
    </location>
</feature>
<dbReference type="InterPro" id="IPR003953">
    <property type="entry name" value="FAD-dep_OxRdtase_2_FAD-bd"/>
</dbReference>
<keyword evidence="6" id="KW-0274">FAD</keyword>
<dbReference type="PANTHER" id="PTHR11632:SF51">
    <property type="entry name" value="SUCCINATE DEHYDROGENASE [UBIQUINONE] FLAVOPROTEIN SUBUNIT, MITOCHONDRIAL"/>
    <property type="match status" value="1"/>
</dbReference>
<keyword evidence="4" id="KW-0813">Transport</keyword>
<dbReference type="Pfam" id="PF02910">
    <property type="entry name" value="Succ_DH_flav_C"/>
    <property type="match status" value="1"/>
</dbReference>
<dbReference type="Gene3D" id="3.90.700.10">
    <property type="entry name" value="Succinate dehydrogenase/fumarate reductase flavoprotein, catalytic domain"/>
    <property type="match status" value="1"/>
</dbReference>
<dbReference type="EMBL" id="LAZR01002752">
    <property type="protein sequence ID" value="KKN26020.1"/>
    <property type="molecule type" value="Genomic_DNA"/>
</dbReference>
<dbReference type="NCBIfam" id="TIGR01812">
    <property type="entry name" value="sdhA_frdA_Gneg"/>
    <property type="match status" value="1"/>
</dbReference>
<proteinExistence type="inferred from homology"/>
<comment type="cofactor">
    <cofactor evidence="1">
        <name>FAD</name>
        <dbReference type="ChEBI" id="CHEBI:57692"/>
    </cofactor>
</comment>
<sequence length="569" mass="63549">MTFEIIETDILVIGAGGAGCRAAIAVSDLNQDVLLITKDLLGKAHTVMAEGGFNAALANLDPDDSWEVHARDTLIAGAYLNDQNLVEILVKEAPDRILDLENYGAIFSRTPDGLIMQRPFGHQTYRRTCYAGDRTGHEIMATLTEELRRRDIVIMDEVFATTLLRDSNRVAGVTFVDIRTGNFKIIRASSVIMATGGAGRIYEVTTNAQADVGSGYAMAYKANVELVDMEQFQFHPTGIAVPPSVQGRLVTEGVRGEGGILLNKNGERFMKRYNPRLMELAGRDEVTRSIISEILEGRGTENGAVFLDISFLPSRIIEERLPTMLEDFLDFGIDIRNEPMEVTPTAHHMMGGIKITRKAETNLKGYYAAGEVVGGIHGGNRLGGNALADTQVFGRIAGNSAATFAASVSPPKLNRDFIKKECSRIRAPIEREEGVSSSTEKIQLQKNMWNNAGIFRNEQDLNNALYSIKKQQERVDSKLMVNNKATRYNTEWINSLELYDMLIVSEMLVRSALCRKESRGSHYRTDYPTPNHDRWFVNIVIKMQNRQMVLEKKPVIITKWKPKWIRNSN</sequence>
<keyword evidence="9" id="KW-0472">Membrane</keyword>
<evidence type="ECO:0000256" key="1">
    <source>
        <dbReference type="ARBA" id="ARBA00001974"/>
    </source>
</evidence>
<dbReference type="GO" id="GO:0022900">
    <property type="term" value="P:electron transport chain"/>
    <property type="evidence" value="ECO:0007669"/>
    <property type="project" value="InterPro"/>
</dbReference>
<dbReference type="PRINTS" id="PR00368">
    <property type="entry name" value="FADPNR"/>
</dbReference>
<dbReference type="PIRSF" id="PIRSF000171">
    <property type="entry name" value="SDHA_APRA_LASPO"/>
    <property type="match status" value="1"/>
</dbReference>
<dbReference type="InterPro" id="IPR037099">
    <property type="entry name" value="Fum_R/Succ_DH_flav-like_C_sf"/>
</dbReference>
<keyword evidence="8" id="KW-0560">Oxidoreductase</keyword>
<feature type="domain" description="Fumarate reductase/succinate dehydrogenase flavoprotein-like C-terminal" evidence="11">
    <location>
        <begin position="443"/>
        <end position="563"/>
    </location>
</feature>
<dbReference type="InterPro" id="IPR036188">
    <property type="entry name" value="FAD/NAD-bd_sf"/>
</dbReference>
<dbReference type="GO" id="GO:0016020">
    <property type="term" value="C:membrane"/>
    <property type="evidence" value="ECO:0007669"/>
    <property type="project" value="UniProtKB-SubCell"/>
</dbReference>
<reference evidence="12" key="1">
    <citation type="journal article" date="2015" name="Nature">
        <title>Complex archaea that bridge the gap between prokaryotes and eukaryotes.</title>
        <authorList>
            <person name="Spang A."/>
            <person name="Saw J.H."/>
            <person name="Jorgensen S.L."/>
            <person name="Zaremba-Niedzwiedzka K."/>
            <person name="Martijn J."/>
            <person name="Lind A.E."/>
            <person name="van Eijk R."/>
            <person name="Schleper C."/>
            <person name="Guy L."/>
            <person name="Ettema T.J."/>
        </authorList>
    </citation>
    <scope>NUCLEOTIDE SEQUENCE</scope>
</reference>
<organism evidence="12">
    <name type="scientific">marine sediment metagenome</name>
    <dbReference type="NCBI Taxonomy" id="412755"/>
    <lineage>
        <taxon>unclassified sequences</taxon>
        <taxon>metagenomes</taxon>
        <taxon>ecological metagenomes</taxon>
    </lineage>
</organism>
<dbReference type="InterPro" id="IPR030664">
    <property type="entry name" value="SdhA/FrdA/AprA"/>
</dbReference>
<evidence type="ECO:0000256" key="4">
    <source>
        <dbReference type="ARBA" id="ARBA00022448"/>
    </source>
</evidence>
<dbReference type="GO" id="GO:0050660">
    <property type="term" value="F:flavin adenine dinucleotide binding"/>
    <property type="evidence" value="ECO:0007669"/>
    <property type="project" value="InterPro"/>
</dbReference>
<gene>
    <name evidence="12" type="ORF">LCGC14_0878920</name>
</gene>
<dbReference type="PANTHER" id="PTHR11632">
    <property type="entry name" value="SUCCINATE DEHYDROGENASE 2 FLAVOPROTEIN SUBUNIT"/>
    <property type="match status" value="1"/>
</dbReference>
<evidence type="ECO:0000256" key="6">
    <source>
        <dbReference type="ARBA" id="ARBA00022827"/>
    </source>
</evidence>
<evidence type="ECO:0000259" key="11">
    <source>
        <dbReference type="Pfam" id="PF02910"/>
    </source>
</evidence>
<evidence type="ECO:0000256" key="5">
    <source>
        <dbReference type="ARBA" id="ARBA00022630"/>
    </source>
</evidence>
<evidence type="ECO:0000256" key="3">
    <source>
        <dbReference type="ARBA" id="ARBA00008040"/>
    </source>
</evidence>
<dbReference type="SUPFAM" id="SSF51905">
    <property type="entry name" value="FAD/NAD(P)-binding domain"/>
    <property type="match status" value="1"/>
</dbReference>
<evidence type="ECO:0000259" key="10">
    <source>
        <dbReference type="Pfam" id="PF00890"/>
    </source>
</evidence>
<dbReference type="InterPro" id="IPR015939">
    <property type="entry name" value="Fum_Rdtase/Succ_DH_flav-like_C"/>
</dbReference>
<dbReference type="InterPro" id="IPR014006">
    <property type="entry name" value="Succ_Dhase_FrdA_Gneg"/>
</dbReference>
<comment type="subcellular location">
    <subcellularLocation>
        <location evidence="2">Membrane</location>
        <topology evidence="2">Peripheral membrane protein</topology>
    </subcellularLocation>
</comment>
<evidence type="ECO:0000256" key="9">
    <source>
        <dbReference type="ARBA" id="ARBA00023136"/>
    </source>
</evidence>
<dbReference type="Gene3D" id="1.20.58.100">
    <property type="entry name" value="Fumarate reductase/succinate dehydrogenase flavoprotein-like, C-terminal domain"/>
    <property type="match status" value="1"/>
</dbReference>
<dbReference type="GO" id="GO:0016627">
    <property type="term" value="F:oxidoreductase activity, acting on the CH-CH group of donors"/>
    <property type="evidence" value="ECO:0007669"/>
    <property type="project" value="InterPro"/>
</dbReference>
<evidence type="ECO:0008006" key="13">
    <source>
        <dbReference type="Google" id="ProtNLM"/>
    </source>
</evidence>
<accession>A0A0F9P2H5</accession>
<name>A0A0F9P2H5_9ZZZZ</name>
<protein>
    <recommendedName>
        <fullName evidence="13">FAD-dependent oxidoreductase 2 FAD binding domain-containing protein</fullName>
    </recommendedName>
</protein>
<evidence type="ECO:0000313" key="12">
    <source>
        <dbReference type="EMBL" id="KKN26020.1"/>
    </source>
</evidence>
<evidence type="ECO:0000256" key="2">
    <source>
        <dbReference type="ARBA" id="ARBA00004170"/>
    </source>
</evidence>
<dbReference type="InterPro" id="IPR027477">
    <property type="entry name" value="Succ_DH/fumarate_Rdtase_cat_sf"/>
</dbReference>
<evidence type="ECO:0000256" key="8">
    <source>
        <dbReference type="ARBA" id="ARBA00023002"/>
    </source>
</evidence>
<evidence type="ECO:0000256" key="7">
    <source>
        <dbReference type="ARBA" id="ARBA00022982"/>
    </source>
</evidence>
<dbReference type="SUPFAM" id="SSF46977">
    <property type="entry name" value="Succinate dehydrogenase/fumarate reductase flavoprotein C-terminal domain"/>
    <property type="match status" value="1"/>
</dbReference>
<dbReference type="Gene3D" id="3.50.50.60">
    <property type="entry name" value="FAD/NAD(P)-binding domain"/>
    <property type="match status" value="1"/>
</dbReference>
<dbReference type="FunFam" id="3.90.700.10:FF:000005">
    <property type="entry name" value="Succinate dehydrogenase flavoprotein subunit"/>
    <property type="match status" value="1"/>
</dbReference>
<keyword evidence="7" id="KW-0249">Electron transport</keyword>
<keyword evidence="5" id="KW-0285">Flavoprotein</keyword>
<dbReference type="SUPFAM" id="SSF56425">
    <property type="entry name" value="Succinate dehydrogenase/fumarate reductase flavoprotein, catalytic domain"/>
    <property type="match status" value="1"/>
</dbReference>
<comment type="similarity">
    <text evidence="3">Belongs to the FAD-dependent oxidoreductase 2 family. FRD/SDH subfamily.</text>
</comment>